<keyword evidence="1" id="KW-1133">Transmembrane helix</keyword>
<evidence type="ECO:0000313" key="2">
    <source>
        <dbReference type="EMBL" id="GAA0626496.1"/>
    </source>
</evidence>
<evidence type="ECO:0008006" key="4">
    <source>
        <dbReference type="Google" id="ProtNLM"/>
    </source>
</evidence>
<dbReference type="RefSeq" id="WP_343794118.1">
    <property type="nucleotide sequence ID" value="NZ_BAAAGA010000005.1"/>
</dbReference>
<comment type="caution">
    <text evidence="2">The sequence shown here is derived from an EMBL/GenBank/DDBJ whole genome shotgun (WGS) entry which is preliminary data.</text>
</comment>
<feature type="transmembrane region" description="Helical" evidence="1">
    <location>
        <begin position="77"/>
        <end position="95"/>
    </location>
</feature>
<reference evidence="2 3" key="1">
    <citation type="journal article" date="2019" name="Int. J. Syst. Evol. Microbiol.">
        <title>The Global Catalogue of Microorganisms (GCM) 10K type strain sequencing project: providing services to taxonomists for standard genome sequencing and annotation.</title>
        <authorList>
            <consortium name="The Broad Institute Genomics Platform"/>
            <consortium name="The Broad Institute Genome Sequencing Center for Infectious Disease"/>
            <person name="Wu L."/>
            <person name="Ma J."/>
        </authorList>
    </citation>
    <scope>NUCLEOTIDE SEQUENCE [LARGE SCALE GENOMIC DNA]</scope>
    <source>
        <strain evidence="2 3">JCM 12928</strain>
    </source>
</reference>
<keyword evidence="1" id="KW-0812">Transmembrane</keyword>
<sequence length="178" mass="18407">MTDWIKASNPATPITTEADAIAAARASAIAIFLGAVWGIVGLVYMMTAGSGALEAAAAQAAADTPEMPGMANVVTQAALWMGIGLTVVQLIIGFVQWAKPNIVIPIIFVILVAFGLVTGVFGLVMAGQPEMAAAAAQTPMWQTVIGFVILAVQLVMHIAGIRGANKLDKIRMAAAQDY</sequence>
<dbReference type="Proteomes" id="UP001501352">
    <property type="component" value="Unassembled WGS sequence"/>
</dbReference>
<organism evidence="2 3">
    <name type="scientific">Brevundimonas kwangchunensis</name>
    <dbReference type="NCBI Taxonomy" id="322163"/>
    <lineage>
        <taxon>Bacteria</taxon>
        <taxon>Pseudomonadati</taxon>
        <taxon>Pseudomonadota</taxon>
        <taxon>Alphaproteobacteria</taxon>
        <taxon>Caulobacterales</taxon>
        <taxon>Caulobacteraceae</taxon>
        <taxon>Brevundimonas</taxon>
    </lineage>
</organism>
<name>A0ABN1H1P0_9CAUL</name>
<feature type="transmembrane region" description="Helical" evidence="1">
    <location>
        <begin position="26"/>
        <end position="46"/>
    </location>
</feature>
<evidence type="ECO:0000256" key="1">
    <source>
        <dbReference type="SAM" id="Phobius"/>
    </source>
</evidence>
<protein>
    <recommendedName>
        <fullName evidence="4">DUF4149 domain-containing protein</fullName>
    </recommendedName>
</protein>
<gene>
    <name evidence="2" type="ORF">GCM10009422_24180</name>
</gene>
<dbReference type="EMBL" id="BAAAGA010000005">
    <property type="protein sequence ID" value="GAA0626496.1"/>
    <property type="molecule type" value="Genomic_DNA"/>
</dbReference>
<feature type="transmembrane region" description="Helical" evidence="1">
    <location>
        <begin position="139"/>
        <end position="161"/>
    </location>
</feature>
<accession>A0ABN1H1P0</accession>
<proteinExistence type="predicted"/>
<feature type="transmembrane region" description="Helical" evidence="1">
    <location>
        <begin position="102"/>
        <end position="127"/>
    </location>
</feature>
<keyword evidence="3" id="KW-1185">Reference proteome</keyword>
<keyword evidence="1" id="KW-0472">Membrane</keyword>
<evidence type="ECO:0000313" key="3">
    <source>
        <dbReference type="Proteomes" id="UP001501352"/>
    </source>
</evidence>